<evidence type="ECO:0000313" key="1">
    <source>
        <dbReference type="EMBL" id="GIY44216.1"/>
    </source>
</evidence>
<evidence type="ECO:0000313" key="2">
    <source>
        <dbReference type="Proteomes" id="UP001054945"/>
    </source>
</evidence>
<protein>
    <submittedName>
        <fullName evidence="1">Uncharacterized protein</fullName>
    </submittedName>
</protein>
<keyword evidence="2" id="KW-1185">Reference proteome</keyword>
<dbReference type="EMBL" id="BPLR01011109">
    <property type="protein sequence ID" value="GIY44216.1"/>
    <property type="molecule type" value="Genomic_DNA"/>
</dbReference>
<name>A0AAV4TFP1_CAEEX</name>
<comment type="caution">
    <text evidence="1">The sequence shown here is derived from an EMBL/GenBank/DDBJ whole genome shotgun (WGS) entry which is preliminary data.</text>
</comment>
<accession>A0AAV4TFP1</accession>
<organism evidence="1 2">
    <name type="scientific">Caerostris extrusa</name>
    <name type="common">Bark spider</name>
    <name type="synonym">Caerostris bankana</name>
    <dbReference type="NCBI Taxonomy" id="172846"/>
    <lineage>
        <taxon>Eukaryota</taxon>
        <taxon>Metazoa</taxon>
        <taxon>Ecdysozoa</taxon>
        <taxon>Arthropoda</taxon>
        <taxon>Chelicerata</taxon>
        <taxon>Arachnida</taxon>
        <taxon>Araneae</taxon>
        <taxon>Araneomorphae</taxon>
        <taxon>Entelegynae</taxon>
        <taxon>Araneoidea</taxon>
        <taxon>Araneidae</taxon>
        <taxon>Caerostris</taxon>
    </lineage>
</organism>
<proteinExistence type="predicted"/>
<dbReference type="AlphaFoldDB" id="A0AAV4TFP1"/>
<gene>
    <name evidence="1" type="ORF">CEXT_105261</name>
</gene>
<reference evidence="1 2" key="1">
    <citation type="submission" date="2021-06" db="EMBL/GenBank/DDBJ databases">
        <title>Caerostris extrusa draft genome.</title>
        <authorList>
            <person name="Kono N."/>
            <person name="Arakawa K."/>
        </authorList>
    </citation>
    <scope>NUCLEOTIDE SEQUENCE [LARGE SCALE GENOMIC DNA]</scope>
</reference>
<dbReference type="Proteomes" id="UP001054945">
    <property type="component" value="Unassembled WGS sequence"/>
</dbReference>
<sequence length="96" mass="11083">MHGPSFAISRGKRTRTCCALREQTIKKGDFRFEDKIKMMITNEKLICSSIISKMADVLVSEGEGPVRFGLCKTAYNSSHRENKLECERKNRREKKK</sequence>